<evidence type="ECO:0000313" key="2">
    <source>
        <dbReference type="Proteomes" id="UP000254701"/>
    </source>
</evidence>
<gene>
    <name evidence="1" type="ORF">NCTC10684_04945</name>
</gene>
<accession>A0A381IIW7</accession>
<dbReference type="Proteomes" id="UP000254701">
    <property type="component" value="Unassembled WGS sequence"/>
</dbReference>
<name>A0A381IIW7_AMIAI</name>
<proteinExistence type="predicted"/>
<dbReference type="EMBL" id="UFSM01000002">
    <property type="protein sequence ID" value="SUY28022.1"/>
    <property type="molecule type" value="Genomic_DNA"/>
</dbReference>
<protein>
    <submittedName>
        <fullName evidence="1">Uncharacterized protein</fullName>
    </submittedName>
</protein>
<evidence type="ECO:0000313" key="1">
    <source>
        <dbReference type="EMBL" id="SUY28022.1"/>
    </source>
</evidence>
<reference evidence="1 2" key="1">
    <citation type="submission" date="2018-06" db="EMBL/GenBank/DDBJ databases">
        <authorList>
            <consortium name="Pathogen Informatics"/>
            <person name="Doyle S."/>
        </authorList>
    </citation>
    <scope>NUCLEOTIDE SEQUENCE [LARGE SCALE GENOMIC DNA]</scope>
    <source>
        <strain evidence="1 2">NCTC10684</strain>
    </source>
</reference>
<sequence>MAFIRLTRLPDHVDVHLHYRHVVAVSTVDGNTFIRTTATNSDGNGHSVSVQETAENVIALLEAEERRRL</sequence>
<organism evidence="1 2">
    <name type="scientific">Aminobacter aminovorans</name>
    <name type="common">Chelatobacter heintzii</name>
    <dbReference type="NCBI Taxonomy" id="83263"/>
    <lineage>
        <taxon>Bacteria</taxon>
        <taxon>Pseudomonadati</taxon>
        <taxon>Pseudomonadota</taxon>
        <taxon>Alphaproteobacteria</taxon>
        <taxon>Hyphomicrobiales</taxon>
        <taxon>Phyllobacteriaceae</taxon>
        <taxon>Aminobacter</taxon>
    </lineage>
</organism>
<dbReference type="AlphaFoldDB" id="A0A381IIW7"/>